<reference evidence="7 8" key="1">
    <citation type="submission" date="2016-10" db="EMBL/GenBank/DDBJ databases">
        <authorList>
            <person name="de Groot N.N."/>
        </authorList>
    </citation>
    <scope>NUCLEOTIDE SEQUENCE [LARGE SCALE GENOMIC DNA]</scope>
    <source>
        <strain evidence="7 8">DSM 15123</strain>
    </source>
</reference>
<feature type="signal peptide" evidence="5">
    <location>
        <begin position="1"/>
        <end position="27"/>
    </location>
</feature>
<protein>
    <recommendedName>
        <fullName evidence="6">Cytochrome c domain-containing protein</fullName>
    </recommendedName>
</protein>
<dbReference type="GO" id="GO:0046872">
    <property type="term" value="F:metal ion binding"/>
    <property type="evidence" value="ECO:0007669"/>
    <property type="project" value="UniProtKB-KW"/>
</dbReference>
<dbReference type="STRING" id="1121117.SAMN02745977_01882"/>
<dbReference type="RefSeq" id="WP_091817071.1">
    <property type="nucleotide sequence ID" value="NZ_FOCW01000005.1"/>
</dbReference>
<dbReference type="InterPro" id="IPR015170">
    <property type="entry name" value="DUF1924_SHP"/>
</dbReference>
<proteinExistence type="predicted"/>
<dbReference type="GO" id="GO:0009055">
    <property type="term" value="F:electron transfer activity"/>
    <property type="evidence" value="ECO:0007669"/>
    <property type="project" value="InterPro"/>
</dbReference>
<dbReference type="EMBL" id="FOCW01000005">
    <property type="protein sequence ID" value="SEN72853.1"/>
    <property type="molecule type" value="Genomic_DNA"/>
</dbReference>
<name>A0A1H8IW47_9BURK</name>
<dbReference type="SUPFAM" id="SSF46626">
    <property type="entry name" value="Cytochrome c"/>
    <property type="match status" value="1"/>
</dbReference>
<sequence>MQRPTFLKHLLPAVGLVGLLLTVPAQAADTSAQQQLQRFQSQSGPGQVARGQQLFNSRHGYEWSCASCHNAPPVTAGRHASTGKTIAPLAPAVQADRFTETAKVDKWFKRNCNDVFKRECSAQEKADFMAYLISLRR</sequence>
<dbReference type="InterPro" id="IPR009056">
    <property type="entry name" value="Cyt_c-like_dom"/>
</dbReference>
<gene>
    <name evidence="7" type="ORF">SAMN02745977_01882</name>
</gene>
<keyword evidence="1 4" id="KW-0349">Heme</keyword>
<feature type="chain" id="PRO_5011502996" description="Cytochrome c domain-containing protein" evidence="5">
    <location>
        <begin position="28"/>
        <end position="137"/>
    </location>
</feature>
<evidence type="ECO:0000256" key="4">
    <source>
        <dbReference type="PROSITE-ProRule" id="PRU00433"/>
    </source>
</evidence>
<evidence type="ECO:0000259" key="6">
    <source>
        <dbReference type="PROSITE" id="PS51007"/>
    </source>
</evidence>
<evidence type="ECO:0000256" key="1">
    <source>
        <dbReference type="ARBA" id="ARBA00022617"/>
    </source>
</evidence>
<keyword evidence="5" id="KW-0732">Signal</keyword>
<dbReference type="OrthoDB" id="5295318at2"/>
<dbReference type="InterPro" id="IPR036909">
    <property type="entry name" value="Cyt_c-like_dom_sf"/>
</dbReference>
<evidence type="ECO:0000256" key="3">
    <source>
        <dbReference type="ARBA" id="ARBA00023004"/>
    </source>
</evidence>
<evidence type="ECO:0000256" key="5">
    <source>
        <dbReference type="SAM" id="SignalP"/>
    </source>
</evidence>
<organism evidence="7 8">
    <name type="scientific">Brachymonas denitrificans DSM 15123</name>
    <dbReference type="NCBI Taxonomy" id="1121117"/>
    <lineage>
        <taxon>Bacteria</taxon>
        <taxon>Pseudomonadati</taxon>
        <taxon>Pseudomonadota</taxon>
        <taxon>Betaproteobacteria</taxon>
        <taxon>Burkholderiales</taxon>
        <taxon>Comamonadaceae</taxon>
        <taxon>Brachymonas</taxon>
    </lineage>
</organism>
<keyword evidence="2 4" id="KW-0479">Metal-binding</keyword>
<dbReference type="Pfam" id="PF09086">
    <property type="entry name" value="DUF1924"/>
    <property type="match status" value="1"/>
</dbReference>
<dbReference type="Proteomes" id="UP000199531">
    <property type="component" value="Unassembled WGS sequence"/>
</dbReference>
<evidence type="ECO:0000313" key="8">
    <source>
        <dbReference type="Proteomes" id="UP000199531"/>
    </source>
</evidence>
<evidence type="ECO:0000313" key="7">
    <source>
        <dbReference type="EMBL" id="SEN72853.1"/>
    </source>
</evidence>
<dbReference type="GO" id="GO:0020037">
    <property type="term" value="F:heme binding"/>
    <property type="evidence" value="ECO:0007669"/>
    <property type="project" value="InterPro"/>
</dbReference>
<accession>A0A1H8IW47</accession>
<feature type="domain" description="Cytochrome c" evidence="6">
    <location>
        <begin position="46"/>
        <end position="136"/>
    </location>
</feature>
<dbReference type="AlphaFoldDB" id="A0A1H8IW47"/>
<evidence type="ECO:0000256" key="2">
    <source>
        <dbReference type="ARBA" id="ARBA00022723"/>
    </source>
</evidence>
<keyword evidence="3 4" id="KW-0408">Iron</keyword>
<dbReference type="Gene3D" id="1.10.760.10">
    <property type="entry name" value="Cytochrome c-like domain"/>
    <property type="match status" value="1"/>
</dbReference>
<keyword evidence="8" id="KW-1185">Reference proteome</keyword>
<dbReference type="PROSITE" id="PS51007">
    <property type="entry name" value="CYTC"/>
    <property type="match status" value="1"/>
</dbReference>